<protein>
    <submittedName>
        <fullName evidence="1">Methyltransferase type 11</fullName>
    </submittedName>
</protein>
<reference evidence="1" key="1">
    <citation type="submission" date="2024-09" db="EMBL/GenBank/DDBJ databases">
        <title>Draft Genome Sequences of Neofusicoccum parvum.</title>
        <authorList>
            <person name="Ashida A."/>
            <person name="Camagna M."/>
            <person name="Tanaka A."/>
            <person name="Takemoto D."/>
        </authorList>
    </citation>
    <scope>NUCLEOTIDE SEQUENCE</scope>
    <source>
        <strain evidence="1">PPO83</strain>
    </source>
</reference>
<dbReference type="Proteomes" id="UP001165186">
    <property type="component" value="Unassembled WGS sequence"/>
</dbReference>
<comment type="caution">
    <text evidence="1">The sequence shown here is derived from an EMBL/GenBank/DDBJ whole genome shotgun (WGS) entry which is preliminary data.</text>
</comment>
<keyword evidence="1" id="KW-0808">Transferase</keyword>
<evidence type="ECO:0000313" key="2">
    <source>
        <dbReference type="Proteomes" id="UP001165186"/>
    </source>
</evidence>
<proteinExistence type="predicted"/>
<organism evidence="1 2">
    <name type="scientific">Neofusicoccum parvum</name>
    <dbReference type="NCBI Taxonomy" id="310453"/>
    <lineage>
        <taxon>Eukaryota</taxon>
        <taxon>Fungi</taxon>
        <taxon>Dikarya</taxon>
        <taxon>Ascomycota</taxon>
        <taxon>Pezizomycotina</taxon>
        <taxon>Dothideomycetes</taxon>
        <taxon>Dothideomycetes incertae sedis</taxon>
        <taxon>Botryosphaeriales</taxon>
        <taxon>Botryosphaeriaceae</taxon>
        <taxon>Neofusicoccum</taxon>
    </lineage>
</organism>
<keyword evidence="2" id="KW-1185">Reference proteome</keyword>
<sequence>MADTTTNPPQRIEAEEFDENEEDAYTSDIPTTSSLTSSITDYEYENGRRYHSYKKGQYFLPNDEDEIERLDFCHHLFTLRIGGKLHLAPLSNNIQDVLDLGTGTGIWAIEMGDEYPTAQVLGNDLSPIQPRFIPPNVRFEVDDMEDDWTYTHQFDFIHTRYLQGSIKNWPKLVENCFRSLKPGGWIELQDYVMQIYSHDGSVKPDSALIKWPAEILKGMEKLGLEGEPGKHLETWVRDAGFTNIRHEIFPFPVGGWPKDKMLKEVGLLNLANFNEGISPFSMRVLTHALGWTKEEVDALMAQVRTELKKKSIHPIHDFHVVYAQKPLDAE</sequence>
<gene>
    <name evidence="1" type="primary">g11261</name>
    <name evidence="1" type="ORF">NpPPO83_00011261</name>
</gene>
<accession>A0ACB5SQF9</accession>
<evidence type="ECO:0000313" key="1">
    <source>
        <dbReference type="EMBL" id="GME53029.1"/>
    </source>
</evidence>
<dbReference type="EMBL" id="BSXG01000195">
    <property type="protein sequence ID" value="GME53029.1"/>
    <property type="molecule type" value="Genomic_DNA"/>
</dbReference>
<keyword evidence="1" id="KW-0489">Methyltransferase</keyword>
<name>A0ACB5SQF9_9PEZI</name>